<comment type="caution">
    <text evidence="2">The sequence shown here is derived from an EMBL/GenBank/DDBJ whole genome shotgun (WGS) entry which is preliminary data.</text>
</comment>
<organism evidence="2 3">
    <name type="scientific">Rubroshorea leprosula</name>
    <dbReference type="NCBI Taxonomy" id="152421"/>
    <lineage>
        <taxon>Eukaryota</taxon>
        <taxon>Viridiplantae</taxon>
        <taxon>Streptophyta</taxon>
        <taxon>Embryophyta</taxon>
        <taxon>Tracheophyta</taxon>
        <taxon>Spermatophyta</taxon>
        <taxon>Magnoliopsida</taxon>
        <taxon>eudicotyledons</taxon>
        <taxon>Gunneridae</taxon>
        <taxon>Pentapetalae</taxon>
        <taxon>rosids</taxon>
        <taxon>malvids</taxon>
        <taxon>Malvales</taxon>
        <taxon>Dipterocarpaceae</taxon>
        <taxon>Rubroshorea</taxon>
    </lineage>
</organism>
<gene>
    <name evidence="2" type="ORF">SLEP1_g23873</name>
</gene>
<sequence>MSGSDYALLESIRRYLLADDSGTSINSSESVSSCERPPFYQSSVSFTQLLLSNNMLAAALPIECSGNVKTEPKYEASRDEESEVTVRDTNAPQKEVSYRGVRRRPWGKAHYVDMVFGKGGN</sequence>
<keyword evidence="3" id="KW-1185">Reference proteome</keyword>
<evidence type="ECO:0000256" key="1">
    <source>
        <dbReference type="SAM" id="MobiDB-lite"/>
    </source>
</evidence>
<feature type="region of interest" description="Disordered" evidence="1">
    <location>
        <begin position="69"/>
        <end position="98"/>
    </location>
</feature>
<dbReference type="AlphaFoldDB" id="A0AAV5JP56"/>
<protein>
    <submittedName>
        <fullName evidence="2">Uncharacterized protein</fullName>
    </submittedName>
</protein>
<proteinExistence type="predicted"/>
<accession>A0AAV5JP56</accession>
<feature type="compositionally biased region" description="Basic and acidic residues" evidence="1">
    <location>
        <begin position="70"/>
        <end position="79"/>
    </location>
</feature>
<evidence type="ECO:0000313" key="3">
    <source>
        <dbReference type="Proteomes" id="UP001054252"/>
    </source>
</evidence>
<name>A0AAV5JP56_9ROSI</name>
<reference evidence="2 3" key="1">
    <citation type="journal article" date="2021" name="Commun. Biol.">
        <title>The genome of Shorea leprosula (Dipterocarpaceae) highlights the ecological relevance of drought in aseasonal tropical rainforests.</title>
        <authorList>
            <person name="Ng K.K.S."/>
            <person name="Kobayashi M.J."/>
            <person name="Fawcett J.A."/>
            <person name="Hatakeyama M."/>
            <person name="Paape T."/>
            <person name="Ng C.H."/>
            <person name="Ang C.C."/>
            <person name="Tnah L.H."/>
            <person name="Lee C.T."/>
            <person name="Nishiyama T."/>
            <person name="Sese J."/>
            <person name="O'Brien M.J."/>
            <person name="Copetti D."/>
            <person name="Mohd Noor M.I."/>
            <person name="Ong R.C."/>
            <person name="Putra M."/>
            <person name="Sireger I.Z."/>
            <person name="Indrioko S."/>
            <person name="Kosugi Y."/>
            <person name="Izuno A."/>
            <person name="Isagi Y."/>
            <person name="Lee S.L."/>
            <person name="Shimizu K.K."/>
        </authorList>
    </citation>
    <scope>NUCLEOTIDE SEQUENCE [LARGE SCALE GENOMIC DNA]</scope>
    <source>
        <strain evidence="2">214</strain>
    </source>
</reference>
<dbReference type="Proteomes" id="UP001054252">
    <property type="component" value="Unassembled WGS sequence"/>
</dbReference>
<dbReference type="EMBL" id="BPVZ01000037">
    <property type="protein sequence ID" value="GKV12761.1"/>
    <property type="molecule type" value="Genomic_DNA"/>
</dbReference>
<evidence type="ECO:0000313" key="2">
    <source>
        <dbReference type="EMBL" id="GKV12761.1"/>
    </source>
</evidence>